<dbReference type="InterPro" id="IPR036653">
    <property type="entry name" value="CinA-like_C"/>
</dbReference>
<proteinExistence type="inferred from homology"/>
<dbReference type="CDD" id="cd00885">
    <property type="entry name" value="cinA"/>
    <property type="match status" value="1"/>
</dbReference>
<dbReference type="InterPro" id="IPR001453">
    <property type="entry name" value="MoaB/Mog_dom"/>
</dbReference>
<dbReference type="NCBIfam" id="TIGR00200">
    <property type="entry name" value="cinA_nterm"/>
    <property type="match status" value="1"/>
</dbReference>
<comment type="similarity">
    <text evidence="1">Belongs to the CinA family.</text>
</comment>
<dbReference type="AlphaFoldDB" id="A0A5A5U0E0"/>
<dbReference type="SUPFAM" id="SSF53218">
    <property type="entry name" value="Molybdenum cofactor biosynthesis proteins"/>
    <property type="match status" value="1"/>
</dbReference>
<dbReference type="PIRSF" id="PIRSF006728">
    <property type="entry name" value="CinA"/>
    <property type="match status" value="1"/>
</dbReference>
<dbReference type="Gene3D" id="3.90.950.20">
    <property type="entry name" value="CinA-like"/>
    <property type="match status" value="1"/>
</dbReference>
<dbReference type="SMART" id="SM00852">
    <property type="entry name" value="MoCF_biosynth"/>
    <property type="match status" value="1"/>
</dbReference>
<dbReference type="PANTHER" id="PTHR13939:SF0">
    <property type="entry name" value="NMN AMIDOHYDROLASE-LIKE PROTEIN YFAY"/>
    <property type="match status" value="1"/>
</dbReference>
<dbReference type="InterPro" id="IPR041424">
    <property type="entry name" value="CinA_KH"/>
</dbReference>
<dbReference type="Pfam" id="PF02464">
    <property type="entry name" value="CinA"/>
    <property type="match status" value="1"/>
</dbReference>
<dbReference type="Proteomes" id="UP000323274">
    <property type="component" value="Unassembled WGS sequence"/>
</dbReference>
<dbReference type="HAMAP" id="MF_00226_B">
    <property type="entry name" value="CinA_B"/>
    <property type="match status" value="1"/>
</dbReference>
<evidence type="ECO:0000259" key="2">
    <source>
        <dbReference type="SMART" id="SM00852"/>
    </source>
</evidence>
<dbReference type="InterPro" id="IPR036425">
    <property type="entry name" value="MoaB/Mog-like_dom_sf"/>
</dbReference>
<evidence type="ECO:0000256" key="1">
    <source>
        <dbReference type="HAMAP-Rule" id="MF_00226"/>
    </source>
</evidence>
<gene>
    <name evidence="1 3" type="primary">cinA</name>
    <name evidence="3" type="ORF">LCIT_07480</name>
</gene>
<dbReference type="InterPro" id="IPR008135">
    <property type="entry name" value="Competence-induced_CinA"/>
</dbReference>
<dbReference type="Pfam" id="PF00994">
    <property type="entry name" value="MoCF_biosynth"/>
    <property type="match status" value="1"/>
</dbReference>
<dbReference type="RefSeq" id="WP_149334110.1">
    <property type="nucleotide sequence ID" value="NZ_BJJW01000005.1"/>
</dbReference>
<evidence type="ECO:0000313" key="3">
    <source>
        <dbReference type="EMBL" id="GDZ83506.1"/>
    </source>
</evidence>
<dbReference type="Gene3D" id="3.30.70.2860">
    <property type="match status" value="1"/>
</dbReference>
<sequence>MKAEIISVGTELLLGQITDTNRPYIARALHDMGIESYHQSIVGGNAADILTTLRLAAHRSDLIILIGGLGPAVDDLTKQVVSQFINSSLIPDTEALRKLKKWHDAVDVEMADNNYRQVLFLEQGKPLKNDFGFAVGSFYQSNDGPDFLLMPGPPWEMVPMFDHYVVPLLERQYLHGQVLNSLVMRYFGIGESRLSQLISDLMISQTNPTMTTDAKKHEVTIRLTSKASSEAIAENLNQKAAAKINTLVGDYFYGYGAHNSLEKVVANLLEENQQTIAMTEVFTRGLVQSTLQNALSQTETLAGGFNGMSALLDLTDDEIELSGDNGAQLVSRLAQLTQQRLGADIGLAILAETPESNGQHDYVNEKVWFGLVSHQERLLVTPQSFAKDHQDNVEDAIFVALDLIRRHLSQQNLVDRA</sequence>
<reference evidence="3 4" key="1">
    <citation type="submission" date="2019-04" db="EMBL/GenBank/DDBJ databases">
        <title>A pseudo-fructophilic Leuconostoc citreum strain F192-5 isolated from peel of satsuma mandarin: the first report for isolation and characterization of strain-dependent fructophilic-like characteristics.</title>
        <authorList>
            <person name="Maeno S."/>
            <person name="Tanizawa Y."/>
            <person name="Kajikawa A."/>
            <person name="Kanesaki Y."/>
            <person name="Kubota E."/>
            <person name="Arita M."/>
            <person name="Leon D."/>
            <person name="Endo A."/>
        </authorList>
    </citation>
    <scope>NUCLEOTIDE SEQUENCE [LARGE SCALE GENOMIC DNA]</scope>
    <source>
        <strain evidence="3 4">F192-5</strain>
    </source>
</reference>
<protein>
    <recommendedName>
        <fullName evidence="1">Putative competence-damage inducible protein</fullName>
    </recommendedName>
</protein>
<dbReference type="InterPro" id="IPR008136">
    <property type="entry name" value="CinA_C"/>
</dbReference>
<dbReference type="EMBL" id="BJJW01000005">
    <property type="protein sequence ID" value="GDZ83506.1"/>
    <property type="molecule type" value="Genomic_DNA"/>
</dbReference>
<accession>A0A5A5U0E0</accession>
<dbReference type="Pfam" id="PF18146">
    <property type="entry name" value="CinA_KH"/>
    <property type="match status" value="1"/>
</dbReference>
<dbReference type="Gene3D" id="3.40.980.10">
    <property type="entry name" value="MoaB/Mog-like domain"/>
    <property type="match status" value="1"/>
</dbReference>
<evidence type="ECO:0000313" key="4">
    <source>
        <dbReference type="Proteomes" id="UP000323274"/>
    </source>
</evidence>
<dbReference type="PANTHER" id="PTHR13939">
    <property type="entry name" value="NICOTINAMIDE-NUCLEOTIDE AMIDOHYDROLASE PNCC"/>
    <property type="match status" value="1"/>
</dbReference>
<name>A0A5A5U0E0_LEUCI</name>
<comment type="caution">
    <text evidence="3">The sequence shown here is derived from an EMBL/GenBank/DDBJ whole genome shotgun (WGS) entry which is preliminary data.</text>
</comment>
<organism evidence="3 4">
    <name type="scientific">Leuconostoc citreum</name>
    <dbReference type="NCBI Taxonomy" id="33964"/>
    <lineage>
        <taxon>Bacteria</taxon>
        <taxon>Bacillati</taxon>
        <taxon>Bacillota</taxon>
        <taxon>Bacilli</taxon>
        <taxon>Lactobacillales</taxon>
        <taxon>Lactobacillaceae</taxon>
        <taxon>Leuconostoc</taxon>
    </lineage>
</organism>
<feature type="domain" description="MoaB/Mog" evidence="2">
    <location>
        <begin position="4"/>
        <end position="171"/>
    </location>
</feature>
<dbReference type="SUPFAM" id="SSF142433">
    <property type="entry name" value="CinA-like"/>
    <property type="match status" value="1"/>
</dbReference>
<dbReference type="InterPro" id="IPR050101">
    <property type="entry name" value="CinA"/>
</dbReference>